<evidence type="ECO:0008006" key="4">
    <source>
        <dbReference type="Google" id="ProtNLM"/>
    </source>
</evidence>
<evidence type="ECO:0000313" key="2">
    <source>
        <dbReference type="EMBL" id="CZS96143.1"/>
    </source>
</evidence>
<dbReference type="Proteomes" id="UP000178912">
    <property type="component" value="Unassembled WGS sequence"/>
</dbReference>
<proteinExistence type="predicted"/>
<dbReference type="OrthoDB" id="3200163at2759"/>
<accession>A0A1E1KDK9</accession>
<gene>
    <name evidence="2" type="ORF">RAG0_05582</name>
</gene>
<feature type="region of interest" description="Disordered" evidence="1">
    <location>
        <begin position="113"/>
        <end position="140"/>
    </location>
</feature>
<evidence type="ECO:0000313" key="3">
    <source>
        <dbReference type="Proteomes" id="UP000178912"/>
    </source>
</evidence>
<protein>
    <recommendedName>
        <fullName evidence="4">Fungal N-terminal domain-containing protein</fullName>
    </recommendedName>
</protein>
<organism evidence="2 3">
    <name type="scientific">Rhynchosporium agropyri</name>
    <dbReference type="NCBI Taxonomy" id="914238"/>
    <lineage>
        <taxon>Eukaryota</taxon>
        <taxon>Fungi</taxon>
        <taxon>Dikarya</taxon>
        <taxon>Ascomycota</taxon>
        <taxon>Pezizomycotina</taxon>
        <taxon>Leotiomycetes</taxon>
        <taxon>Helotiales</taxon>
        <taxon>Ploettnerulaceae</taxon>
        <taxon>Rhynchosporium</taxon>
    </lineage>
</organism>
<dbReference type="EMBL" id="FJUX01000025">
    <property type="protein sequence ID" value="CZS96143.1"/>
    <property type="molecule type" value="Genomic_DNA"/>
</dbReference>
<reference evidence="3" key="1">
    <citation type="submission" date="2016-03" db="EMBL/GenBank/DDBJ databases">
        <authorList>
            <person name="Guldener U."/>
        </authorList>
    </citation>
    <scope>NUCLEOTIDE SEQUENCE [LARGE SCALE GENOMIC DNA]</scope>
    <source>
        <strain evidence="3">04CH-RAC-A.6.1</strain>
    </source>
</reference>
<keyword evidence="3" id="KW-1185">Reference proteome</keyword>
<dbReference type="AlphaFoldDB" id="A0A1E1KDK9"/>
<evidence type="ECO:0000256" key="1">
    <source>
        <dbReference type="SAM" id="MobiDB-lite"/>
    </source>
</evidence>
<sequence length="174" mass="18305">MAEAVGLAASIAGPIGNTGQIAKTGLFIKGFLSDIKNAPDNIRSLAAEIESLSTAATKTEDILTKYKSLDTNVDFEAECEDLARFVDLLNESRNKIEEDATKFGKVVGTTRKCSTEEGSGGGAAPCGESEDASYRHGTEDSNYRNGDVLAHLSSDISSVRNDLCNIGPAIKGLS</sequence>
<name>A0A1E1KDK9_9HELO</name>